<evidence type="ECO:0000256" key="1">
    <source>
        <dbReference type="ARBA" id="ARBA00008679"/>
    </source>
</evidence>
<dbReference type="InterPro" id="IPR013785">
    <property type="entry name" value="Aldolase_TIM"/>
</dbReference>
<dbReference type="InterPro" id="IPR050552">
    <property type="entry name" value="LacD_aldolase"/>
</dbReference>
<sequence>MKSRTEVSAKLAPLAGDDGLFAMLALDQRESLRGMLAGEQDAGAITDADLVEFKDLAKGILTPHATAVLLDRYFGLNGEPNHGIASGCALMLAADILHQVPGQPVQRTEFDLGVTPAMIRETGAVALKLLVMWRADQSPADRRPIVEPFLALCAEADVAAVVEAIVVPPEGGFGAGARDEAILAAAEELAPGADLYKAQVPGYAPGDTSGVRSAAERLTAAIDTPWVVLSNGVAAEDFAAAVDGACRGGASGFLAGRAIWADTTTEADRRAALEGRSAPRLDRLRRVVDEASAARALEGTR</sequence>
<dbReference type="GO" id="GO:1902777">
    <property type="term" value="P:6-sulfoquinovose(1-) catabolic process"/>
    <property type="evidence" value="ECO:0007669"/>
    <property type="project" value="TreeGrafter"/>
</dbReference>
<dbReference type="Gene3D" id="3.20.20.70">
    <property type="entry name" value="Aldolase class I"/>
    <property type="match status" value="1"/>
</dbReference>
<comment type="similarity">
    <text evidence="1">Belongs to the aldolase LacD family.</text>
</comment>
<dbReference type="EMBL" id="DXBY01000096">
    <property type="protein sequence ID" value="HIZ35292.1"/>
    <property type="molecule type" value="Genomic_DNA"/>
</dbReference>
<evidence type="ECO:0000256" key="2">
    <source>
        <dbReference type="ARBA" id="ARBA00023239"/>
    </source>
</evidence>
<dbReference type="SMART" id="SM01133">
    <property type="entry name" value="DeoC"/>
    <property type="match status" value="1"/>
</dbReference>
<reference evidence="3" key="2">
    <citation type="submission" date="2021-04" db="EMBL/GenBank/DDBJ databases">
        <authorList>
            <person name="Gilroy R."/>
        </authorList>
    </citation>
    <scope>NUCLEOTIDE SEQUENCE</scope>
    <source>
        <strain evidence="3">ChiGjej4B4-7305</strain>
    </source>
</reference>
<dbReference type="PANTHER" id="PTHR39340:SF1">
    <property type="entry name" value="SULFOFRUCTOSEPHOSPHATE ALDOLASE"/>
    <property type="match status" value="1"/>
</dbReference>
<dbReference type="Pfam" id="PF01791">
    <property type="entry name" value="DeoC"/>
    <property type="match status" value="1"/>
</dbReference>
<dbReference type="PANTHER" id="PTHR39340">
    <property type="entry name" value="SULFOFRUCTOSEPHOSPHATE ALDOLASE"/>
    <property type="match status" value="1"/>
</dbReference>
<dbReference type="Proteomes" id="UP000824037">
    <property type="component" value="Unassembled WGS sequence"/>
</dbReference>
<evidence type="ECO:0000313" key="3">
    <source>
        <dbReference type="EMBL" id="HIZ35292.1"/>
    </source>
</evidence>
<keyword evidence="2" id="KW-0456">Lyase</keyword>
<evidence type="ECO:0000313" key="4">
    <source>
        <dbReference type="Proteomes" id="UP000824037"/>
    </source>
</evidence>
<gene>
    <name evidence="3" type="ORF">H9815_05905</name>
</gene>
<accession>A0A9D2EDB9</accession>
<organism evidence="3 4">
    <name type="scientific">Candidatus Ruania gallistercoris</name>
    <dbReference type="NCBI Taxonomy" id="2838746"/>
    <lineage>
        <taxon>Bacteria</taxon>
        <taxon>Bacillati</taxon>
        <taxon>Actinomycetota</taxon>
        <taxon>Actinomycetes</taxon>
        <taxon>Micrococcales</taxon>
        <taxon>Ruaniaceae</taxon>
        <taxon>Ruania</taxon>
    </lineage>
</organism>
<dbReference type="InterPro" id="IPR002915">
    <property type="entry name" value="DeoC/FbaB/LacD_aldolase"/>
</dbReference>
<proteinExistence type="inferred from homology"/>
<dbReference type="SUPFAM" id="SSF51569">
    <property type="entry name" value="Aldolase"/>
    <property type="match status" value="1"/>
</dbReference>
<protein>
    <submittedName>
        <fullName evidence="3">Aldolase</fullName>
    </submittedName>
</protein>
<dbReference type="AlphaFoldDB" id="A0A9D2EDB9"/>
<dbReference type="GO" id="GO:0061595">
    <property type="term" value="F:6-deoxy-6-sulfofructose-1-phosphate aldolase activity"/>
    <property type="evidence" value="ECO:0007669"/>
    <property type="project" value="TreeGrafter"/>
</dbReference>
<comment type="caution">
    <text evidence="3">The sequence shown here is derived from an EMBL/GenBank/DDBJ whole genome shotgun (WGS) entry which is preliminary data.</text>
</comment>
<reference evidence="3" key="1">
    <citation type="journal article" date="2021" name="PeerJ">
        <title>Extensive microbial diversity within the chicken gut microbiome revealed by metagenomics and culture.</title>
        <authorList>
            <person name="Gilroy R."/>
            <person name="Ravi A."/>
            <person name="Getino M."/>
            <person name="Pursley I."/>
            <person name="Horton D.L."/>
            <person name="Alikhan N.F."/>
            <person name="Baker D."/>
            <person name="Gharbi K."/>
            <person name="Hall N."/>
            <person name="Watson M."/>
            <person name="Adriaenssens E.M."/>
            <person name="Foster-Nyarko E."/>
            <person name="Jarju S."/>
            <person name="Secka A."/>
            <person name="Antonio M."/>
            <person name="Oren A."/>
            <person name="Chaudhuri R.R."/>
            <person name="La Ragione R."/>
            <person name="Hildebrand F."/>
            <person name="Pallen M.J."/>
        </authorList>
    </citation>
    <scope>NUCLEOTIDE SEQUENCE</scope>
    <source>
        <strain evidence="3">ChiGjej4B4-7305</strain>
    </source>
</reference>
<name>A0A9D2EDB9_9MICO</name>